<evidence type="ECO:0000313" key="6">
    <source>
        <dbReference type="Proteomes" id="UP000241769"/>
    </source>
</evidence>
<comment type="similarity">
    <text evidence="2 4">Belongs to the eukaryotic RPB8 RNA polymerase subunit family.</text>
</comment>
<evidence type="ECO:0000256" key="4">
    <source>
        <dbReference type="PIRNR" id="PIRNR000779"/>
    </source>
</evidence>
<dbReference type="FunCoup" id="A0A2P6NUC1">
    <property type="interactions" value="720"/>
</dbReference>
<dbReference type="GO" id="GO:0003899">
    <property type="term" value="F:DNA-directed RNA polymerase activity"/>
    <property type="evidence" value="ECO:0007669"/>
    <property type="project" value="UniProtKB-UniRule"/>
</dbReference>
<dbReference type="GO" id="GO:0006351">
    <property type="term" value="P:DNA-templated transcription"/>
    <property type="evidence" value="ECO:0007669"/>
    <property type="project" value="UniProtKB-UniRule"/>
</dbReference>
<evidence type="ECO:0000256" key="2">
    <source>
        <dbReference type="ARBA" id="ARBA00008912"/>
    </source>
</evidence>
<dbReference type="PANTHER" id="PTHR10917">
    <property type="entry name" value="DNA-DIRECTED RNA POLYMERASES I, II, AND III SUBUNIT RPABC3"/>
    <property type="match status" value="1"/>
</dbReference>
<comment type="function">
    <text evidence="4">DNA-dependent RNA polymerase catalyzes the transcription of DNA into RNA using the four ribonucleoside triphosphates as substrates. Common component of RNA polymerases I, II and III which synthesize ribosomal RNA precursors, mRNA precursors and many functional non-coding RNAs, and small RNAs, such as 5S rRNA and tRNAs, respectively.</text>
</comment>
<evidence type="ECO:0000313" key="5">
    <source>
        <dbReference type="EMBL" id="PRP87564.1"/>
    </source>
</evidence>
<dbReference type="STRING" id="1890364.A0A2P6NUC1"/>
<evidence type="ECO:0000256" key="3">
    <source>
        <dbReference type="ARBA" id="ARBA00023242"/>
    </source>
</evidence>
<organism evidence="5 6">
    <name type="scientific">Planoprotostelium fungivorum</name>
    <dbReference type="NCBI Taxonomy" id="1890364"/>
    <lineage>
        <taxon>Eukaryota</taxon>
        <taxon>Amoebozoa</taxon>
        <taxon>Evosea</taxon>
        <taxon>Variosea</taxon>
        <taxon>Cavosteliida</taxon>
        <taxon>Cavosteliaceae</taxon>
        <taxon>Planoprotostelium</taxon>
    </lineage>
</organism>
<dbReference type="Pfam" id="PF03870">
    <property type="entry name" value="RNA_pol_Rpb8"/>
    <property type="match status" value="1"/>
</dbReference>
<evidence type="ECO:0000256" key="1">
    <source>
        <dbReference type="ARBA" id="ARBA00004123"/>
    </source>
</evidence>
<comment type="subcellular location">
    <subcellularLocation>
        <location evidence="1">Nucleus</location>
    </subcellularLocation>
</comment>
<dbReference type="SMART" id="SM00658">
    <property type="entry name" value="RPOL8c"/>
    <property type="match status" value="1"/>
</dbReference>
<protein>
    <recommendedName>
        <fullName evidence="4">DNA-directed RNA polymerases I, II, and III subunit RPABC3</fullName>
    </recommendedName>
</protein>
<dbReference type="GO" id="GO:0005736">
    <property type="term" value="C:RNA polymerase I complex"/>
    <property type="evidence" value="ECO:0007669"/>
    <property type="project" value="TreeGrafter"/>
</dbReference>
<reference evidence="5 6" key="1">
    <citation type="journal article" date="2018" name="Genome Biol. Evol.">
        <title>Multiple Roots of Fruiting Body Formation in Amoebozoa.</title>
        <authorList>
            <person name="Hillmann F."/>
            <person name="Forbes G."/>
            <person name="Novohradska S."/>
            <person name="Ferling I."/>
            <person name="Riege K."/>
            <person name="Groth M."/>
            <person name="Westermann M."/>
            <person name="Marz M."/>
            <person name="Spaller T."/>
            <person name="Winckler T."/>
            <person name="Schaap P."/>
            <person name="Glockner G."/>
        </authorList>
    </citation>
    <scope>NUCLEOTIDE SEQUENCE [LARGE SCALE GENOMIC DNA]</scope>
    <source>
        <strain evidence="5 6">Jena</strain>
    </source>
</reference>
<dbReference type="FunFam" id="2.40.50.140:FF:000073">
    <property type="entry name" value="DNA-directed RNA polymerases I, II, and III subunit RPABC3"/>
    <property type="match status" value="1"/>
</dbReference>
<dbReference type="PIRSF" id="PIRSF000779">
    <property type="entry name" value="RNA_pol_Rpb8"/>
    <property type="match status" value="1"/>
</dbReference>
<dbReference type="OrthoDB" id="20018at2759"/>
<comment type="caution">
    <text evidence="5">The sequence shown here is derived from an EMBL/GenBank/DDBJ whole genome shotgun (WGS) entry which is preliminary data.</text>
</comment>
<dbReference type="SUPFAM" id="SSF50249">
    <property type="entry name" value="Nucleic acid-binding proteins"/>
    <property type="match status" value="1"/>
</dbReference>
<dbReference type="PANTHER" id="PTHR10917:SF0">
    <property type="entry name" value="DNA-DIRECTED RNA POLYMERASES I, II, AND III SUBUNIT RPABC3"/>
    <property type="match status" value="1"/>
</dbReference>
<sequence length="148" mass="16720">MSQKADNLFEDIFDIKDIDKGGKRFDRVSRVTGTSENYEMELILDVNTSIYPVEVSNKFAVALTYTLNLDGTPDSGVFDPTPKKTKADKYEYVMYGKVFKFAEEKSPTAKISVFISFGGLLMMIKGDPRNMQGIDLDSRVYLLMKKVS</sequence>
<dbReference type="InParanoid" id="A0A2P6NUC1"/>
<dbReference type="GO" id="GO:0005665">
    <property type="term" value="C:RNA polymerase II, core complex"/>
    <property type="evidence" value="ECO:0007669"/>
    <property type="project" value="UniProtKB-UniRule"/>
</dbReference>
<dbReference type="EMBL" id="MDYQ01000019">
    <property type="protein sequence ID" value="PRP87564.1"/>
    <property type="molecule type" value="Genomic_DNA"/>
</dbReference>
<dbReference type="InterPro" id="IPR012340">
    <property type="entry name" value="NA-bd_OB-fold"/>
</dbReference>
<keyword evidence="3 4" id="KW-0539">Nucleus</keyword>
<gene>
    <name evidence="5" type="ORF">PROFUN_04591</name>
</gene>
<dbReference type="Gene3D" id="2.40.50.140">
    <property type="entry name" value="Nucleic acid-binding proteins"/>
    <property type="match status" value="1"/>
</dbReference>
<proteinExistence type="inferred from homology"/>
<name>A0A2P6NUC1_9EUKA</name>
<dbReference type="Proteomes" id="UP000241769">
    <property type="component" value="Unassembled WGS sequence"/>
</dbReference>
<dbReference type="GO" id="GO:0005666">
    <property type="term" value="C:RNA polymerase III complex"/>
    <property type="evidence" value="ECO:0007669"/>
    <property type="project" value="TreeGrafter"/>
</dbReference>
<keyword evidence="6" id="KW-1185">Reference proteome</keyword>
<dbReference type="AlphaFoldDB" id="A0A2P6NUC1"/>
<accession>A0A2P6NUC1</accession>
<dbReference type="InterPro" id="IPR005570">
    <property type="entry name" value="RPABC3"/>
</dbReference>